<evidence type="ECO:0000313" key="15">
    <source>
        <dbReference type="EMBL" id="PXX51314.1"/>
    </source>
</evidence>
<name>A0A2V3Y2H2_9FIRM</name>
<keyword evidence="16" id="KW-1185">Reference proteome</keyword>
<keyword evidence="9 12" id="KW-0238">DNA-binding</keyword>
<evidence type="ECO:0000259" key="14">
    <source>
        <dbReference type="PROSITE" id="PS51194"/>
    </source>
</evidence>
<dbReference type="Pfam" id="PF18074">
    <property type="entry name" value="PriA_C"/>
    <property type="match status" value="1"/>
</dbReference>
<evidence type="ECO:0000256" key="7">
    <source>
        <dbReference type="ARBA" id="ARBA00022833"/>
    </source>
</evidence>
<dbReference type="GO" id="GO:0006270">
    <property type="term" value="P:DNA replication initiation"/>
    <property type="evidence" value="ECO:0007669"/>
    <property type="project" value="TreeGrafter"/>
</dbReference>
<feature type="binding site" evidence="12">
    <location>
        <position position="490"/>
    </location>
    <ligand>
        <name>Zn(2+)</name>
        <dbReference type="ChEBI" id="CHEBI:29105"/>
        <label>1</label>
    </ligand>
</feature>
<reference evidence="15 16" key="1">
    <citation type="submission" date="2018-05" db="EMBL/GenBank/DDBJ databases">
        <title>Genomic Encyclopedia of Type Strains, Phase IV (KMG-IV): sequencing the most valuable type-strain genomes for metagenomic binning, comparative biology and taxonomic classification.</title>
        <authorList>
            <person name="Goeker M."/>
        </authorList>
    </citation>
    <scope>NUCLEOTIDE SEQUENCE [LARGE SCALE GENOMIC DNA]</scope>
    <source>
        <strain evidence="15 16">DSM 24995</strain>
    </source>
</reference>
<dbReference type="GO" id="GO:0003677">
    <property type="term" value="F:DNA binding"/>
    <property type="evidence" value="ECO:0007669"/>
    <property type="project" value="UniProtKB-UniRule"/>
</dbReference>
<evidence type="ECO:0000256" key="4">
    <source>
        <dbReference type="ARBA" id="ARBA00022741"/>
    </source>
</evidence>
<dbReference type="GO" id="GO:0008270">
    <property type="term" value="F:zinc ion binding"/>
    <property type="evidence" value="ECO:0007669"/>
    <property type="project" value="UniProtKB-UniRule"/>
</dbReference>
<dbReference type="Gene3D" id="3.40.1440.60">
    <property type="entry name" value="PriA, 3(prime) DNA-binding domain"/>
    <property type="match status" value="1"/>
</dbReference>
<dbReference type="GO" id="GO:1990077">
    <property type="term" value="C:primosome complex"/>
    <property type="evidence" value="ECO:0007669"/>
    <property type="project" value="UniProtKB-UniRule"/>
</dbReference>
<dbReference type="SMART" id="SM00490">
    <property type="entry name" value="HELICc"/>
    <property type="match status" value="1"/>
</dbReference>
<dbReference type="AlphaFoldDB" id="A0A2V3Y2H2"/>
<dbReference type="InterPro" id="IPR005259">
    <property type="entry name" value="PriA"/>
</dbReference>
<comment type="similarity">
    <text evidence="12">Belongs to the helicase family. PriA subfamily.</text>
</comment>
<dbReference type="InterPro" id="IPR042115">
    <property type="entry name" value="PriA_3primeBD_sf"/>
</dbReference>
<dbReference type="InterPro" id="IPR040498">
    <property type="entry name" value="PriA_CRR"/>
</dbReference>
<sequence>MTKRFAQIIIDISHEKVDRTFDYRIPPQLEDRISVGVLVKIPFGKGNSLRKGYVVGMTDHADYDADKIKEIAGIVEGSVSAESQLIMLAWWLKEQYGSTMNQALKTVLPVKQKVKPKEKKVLRLLIPEEQLEAVTAEAEKKSYKARVRLFKALKENPVIPYEVASGQMNLSAATIKPVIEKGYVALESEEIFRNPVKDAGGRVKAVDLNGEQQAVVDVFCEDYEAGKRETYLIHGITGSGKTEVYMEMISRVISEGMQVIVLIPEIALTYQTVMRFYGRFGNRVSIINSRLSAGERYDQFERARGGDIDIMIGPRSALFTPFSRLGLIIIDEEHEGAYKSEVVPRYHAREVAVKRAQMQNASVVLGSATPSLEAYTKALRGEYRLFSLHTRAKADSRLADVAVVDLREELKDGNKSIFSRQLQQMIGDRLEKKEQIMMFINRRGYANFVSCRSCGEAIKCPHCDVTLTLHKDNRLVCHYCGYSIPMPDQCPSCGSPYIANFGVGTQKIEMMTKKMFPQARVLRMDLDTTSKKGGHEEILSAFAEGEADILIGTQMIVKGHDFPDVTLVGVLAADLSLYTPDYRAAERTFQLLTQAAGRAGRDARHGDVIIQTYNPEHYSIVTAAGQDYENFYRQEMAYRRLMKYPPVNVLFTVQMASKSEAALVEAADRLAAHITPQADEEKVQMIGPVDASVYKINDIYRKILYLKQENYDILIKIRDSIDCFQQEKSEIFKGIVVQYDFS</sequence>
<comment type="catalytic activity">
    <reaction evidence="11 12">
        <text>ATP + H2O = ADP + phosphate + H(+)</text>
        <dbReference type="Rhea" id="RHEA:13065"/>
        <dbReference type="ChEBI" id="CHEBI:15377"/>
        <dbReference type="ChEBI" id="CHEBI:15378"/>
        <dbReference type="ChEBI" id="CHEBI:30616"/>
        <dbReference type="ChEBI" id="CHEBI:43474"/>
        <dbReference type="ChEBI" id="CHEBI:456216"/>
        <dbReference type="EC" id="5.6.2.4"/>
    </reaction>
</comment>
<keyword evidence="7 12" id="KW-0862">Zinc</keyword>
<feature type="domain" description="Helicase C-terminal" evidence="14">
    <location>
        <begin position="485"/>
        <end position="639"/>
    </location>
</feature>
<dbReference type="HAMAP" id="MF_00983">
    <property type="entry name" value="PriA"/>
    <property type="match status" value="1"/>
</dbReference>
<dbReference type="InterPro" id="IPR027417">
    <property type="entry name" value="P-loop_NTPase"/>
</dbReference>
<dbReference type="Pfam" id="PF00270">
    <property type="entry name" value="DEAD"/>
    <property type="match status" value="1"/>
</dbReference>
<feature type="binding site" evidence="12">
    <location>
        <position position="480"/>
    </location>
    <ligand>
        <name>Zn(2+)</name>
        <dbReference type="ChEBI" id="CHEBI:29105"/>
        <label>2</label>
    </ligand>
</feature>
<keyword evidence="8 12" id="KW-0067">ATP-binding</keyword>
<dbReference type="SUPFAM" id="SSF52540">
    <property type="entry name" value="P-loop containing nucleoside triphosphate hydrolases"/>
    <property type="match status" value="1"/>
</dbReference>
<feature type="binding site" evidence="12">
    <location>
        <position position="493"/>
    </location>
    <ligand>
        <name>Zn(2+)</name>
        <dbReference type="ChEBI" id="CHEBI:29105"/>
        <label>1</label>
    </ligand>
</feature>
<proteinExistence type="inferred from homology"/>
<gene>
    <name evidence="12" type="primary">priA</name>
    <name evidence="15" type="ORF">DFR60_11014</name>
</gene>
<evidence type="ECO:0000256" key="1">
    <source>
        <dbReference type="ARBA" id="ARBA00022515"/>
    </source>
</evidence>
<organism evidence="15 16">
    <name type="scientific">Hungatella effluvii</name>
    <dbReference type="NCBI Taxonomy" id="1096246"/>
    <lineage>
        <taxon>Bacteria</taxon>
        <taxon>Bacillati</taxon>
        <taxon>Bacillota</taxon>
        <taxon>Clostridia</taxon>
        <taxon>Lachnospirales</taxon>
        <taxon>Lachnospiraceae</taxon>
        <taxon>Hungatella</taxon>
    </lineage>
</organism>
<dbReference type="InterPro" id="IPR014001">
    <property type="entry name" value="Helicase_ATP-bd"/>
</dbReference>
<evidence type="ECO:0000259" key="13">
    <source>
        <dbReference type="PROSITE" id="PS51192"/>
    </source>
</evidence>
<dbReference type="Gene3D" id="3.40.50.300">
    <property type="entry name" value="P-loop containing nucleotide triphosphate hydrolases"/>
    <property type="match status" value="2"/>
</dbReference>
<dbReference type="InterPro" id="IPR011545">
    <property type="entry name" value="DEAD/DEAH_box_helicase_dom"/>
</dbReference>
<dbReference type="PANTHER" id="PTHR30580">
    <property type="entry name" value="PRIMOSOMAL PROTEIN N"/>
    <property type="match status" value="1"/>
</dbReference>
<evidence type="ECO:0000256" key="6">
    <source>
        <dbReference type="ARBA" id="ARBA00022806"/>
    </source>
</evidence>
<dbReference type="PROSITE" id="PS51192">
    <property type="entry name" value="HELICASE_ATP_BIND_1"/>
    <property type="match status" value="1"/>
</dbReference>
<protein>
    <recommendedName>
        <fullName evidence="12">Replication restart protein PriA</fullName>
    </recommendedName>
    <alternativeName>
        <fullName evidence="12">ATP-dependent DNA helicase PriA</fullName>
        <ecNumber evidence="12">5.6.2.4</ecNumber>
    </alternativeName>
    <alternativeName>
        <fullName evidence="12">DNA 3'-5' helicase PriA</fullName>
    </alternativeName>
</protein>
<dbReference type="EMBL" id="QJKD01000010">
    <property type="protein sequence ID" value="PXX51314.1"/>
    <property type="molecule type" value="Genomic_DNA"/>
</dbReference>
<comment type="caution">
    <text evidence="15">The sequence shown here is derived from an EMBL/GenBank/DDBJ whole genome shotgun (WGS) entry which is preliminary data.</text>
</comment>
<feature type="binding site" evidence="12">
    <location>
        <position position="451"/>
    </location>
    <ligand>
        <name>Zn(2+)</name>
        <dbReference type="ChEBI" id="CHEBI:29105"/>
        <label>1</label>
    </ligand>
</feature>
<keyword evidence="1 12" id="KW-0639">Primosome</keyword>
<dbReference type="PANTHER" id="PTHR30580:SF0">
    <property type="entry name" value="PRIMOSOMAL PROTEIN N"/>
    <property type="match status" value="1"/>
</dbReference>
<comment type="function">
    <text evidence="12">Initiates the restart of stalled replication forks, which reloads the replicative helicase on sites other than the origin of replication. Recognizes and binds to abandoned replication forks and remodels them to uncover a helicase loading site. Promotes assembly of the primosome at these replication forks.</text>
</comment>
<evidence type="ECO:0000256" key="8">
    <source>
        <dbReference type="ARBA" id="ARBA00022840"/>
    </source>
</evidence>
<dbReference type="PROSITE" id="PS51194">
    <property type="entry name" value="HELICASE_CTER"/>
    <property type="match status" value="1"/>
</dbReference>
<dbReference type="GO" id="GO:0016887">
    <property type="term" value="F:ATP hydrolysis activity"/>
    <property type="evidence" value="ECO:0007669"/>
    <property type="project" value="RHEA"/>
</dbReference>
<dbReference type="Proteomes" id="UP000248057">
    <property type="component" value="Unassembled WGS sequence"/>
</dbReference>
<evidence type="ECO:0000313" key="16">
    <source>
        <dbReference type="Proteomes" id="UP000248057"/>
    </source>
</evidence>
<dbReference type="GO" id="GO:0005524">
    <property type="term" value="F:ATP binding"/>
    <property type="evidence" value="ECO:0007669"/>
    <property type="project" value="UniProtKB-UniRule"/>
</dbReference>
<dbReference type="GeneID" id="86062880"/>
<evidence type="ECO:0000256" key="5">
    <source>
        <dbReference type="ARBA" id="ARBA00022801"/>
    </source>
</evidence>
<keyword evidence="4 12" id="KW-0547">Nucleotide-binding</keyword>
<comment type="cofactor">
    <cofactor evidence="12">
        <name>Zn(2+)</name>
        <dbReference type="ChEBI" id="CHEBI:29105"/>
    </cofactor>
    <text evidence="12">Binds 2 zinc ions per subunit.</text>
</comment>
<feature type="binding site" evidence="12">
    <location>
        <position position="477"/>
    </location>
    <ligand>
        <name>Zn(2+)</name>
        <dbReference type="ChEBI" id="CHEBI:29105"/>
        <label>2</label>
    </ligand>
</feature>
<feature type="domain" description="Helicase ATP-binding" evidence="13">
    <location>
        <begin position="222"/>
        <end position="388"/>
    </location>
</feature>
<dbReference type="InterPro" id="IPR041236">
    <property type="entry name" value="PriA_C"/>
</dbReference>
<dbReference type="SMART" id="SM00487">
    <property type="entry name" value="DEXDc"/>
    <property type="match status" value="1"/>
</dbReference>
<dbReference type="RefSeq" id="WP_110324166.1">
    <property type="nucleotide sequence ID" value="NZ_QJKD01000010.1"/>
</dbReference>
<dbReference type="GO" id="GO:0006269">
    <property type="term" value="P:DNA replication, synthesis of primer"/>
    <property type="evidence" value="ECO:0007669"/>
    <property type="project" value="UniProtKB-KW"/>
</dbReference>
<evidence type="ECO:0000256" key="3">
    <source>
        <dbReference type="ARBA" id="ARBA00022723"/>
    </source>
</evidence>
<keyword evidence="3 12" id="KW-0479">Metal-binding</keyword>
<dbReference type="CDD" id="cd18804">
    <property type="entry name" value="SF2_C_priA"/>
    <property type="match status" value="1"/>
</dbReference>
<feature type="binding site" evidence="12">
    <location>
        <position position="454"/>
    </location>
    <ligand>
        <name>Zn(2+)</name>
        <dbReference type="ChEBI" id="CHEBI:29105"/>
        <label>1</label>
    </ligand>
</feature>
<evidence type="ECO:0000256" key="9">
    <source>
        <dbReference type="ARBA" id="ARBA00023125"/>
    </source>
</evidence>
<dbReference type="NCBIfam" id="TIGR00595">
    <property type="entry name" value="priA"/>
    <property type="match status" value="1"/>
</dbReference>
<comment type="subunit">
    <text evidence="12">Component of the replication restart primosome.</text>
</comment>
<evidence type="ECO:0000256" key="2">
    <source>
        <dbReference type="ARBA" id="ARBA00022705"/>
    </source>
</evidence>
<dbReference type="EC" id="5.6.2.4" evidence="12"/>
<dbReference type="CDD" id="cd17929">
    <property type="entry name" value="DEXHc_priA"/>
    <property type="match status" value="1"/>
</dbReference>
<feature type="binding site" evidence="12">
    <location>
        <position position="463"/>
    </location>
    <ligand>
        <name>Zn(2+)</name>
        <dbReference type="ChEBI" id="CHEBI:29105"/>
        <label>2</label>
    </ligand>
</feature>
<dbReference type="Pfam" id="PF18319">
    <property type="entry name" value="Zn_ribbon_PriA"/>
    <property type="match status" value="1"/>
</dbReference>
<keyword evidence="6 12" id="KW-0347">Helicase</keyword>
<keyword evidence="10 12" id="KW-0413">Isomerase</keyword>
<evidence type="ECO:0000256" key="11">
    <source>
        <dbReference type="ARBA" id="ARBA00048988"/>
    </source>
</evidence>
<comment type="catalytic activity">
    <reaction evidence="12">
        <text>Couples ATP hydrolysis with the unwinding of duplex DNA by translocating in the 3'-5' direction.</text>
        <dbReference type="EC" id="5.6.2.4"/>
    </reaction>
</comment>
<dbReference type="GO" id="GO:0006302">
    <property type="term" value="P:double-strand break repair"/>
    <property type="evidence" value="ECO:0007669"/>
    <property type="project" value="InterPro"/>
</dbReference>
<feature type="binding site" evidence="12">
    <location>
        <position position="460"/>
    </location>
    <ligand>
        <name>Zn(2+)</name>
        <dbReference type="ChEBI" id="CHEBI:29105"/>
        <label>2</label>
    </ligand>
</feature>
<dbReference type="FunFam" id="3.40.50.300:FF:000489">
    <property type="entry name" value="Primosome assembly protein PriA"/>
    <property type="match status" value="1"/>
</dbReference>
<accession>A0A2V3Y2H2</accession>
<dbReference type="Pfam" id="PF17764">
    <property type="entry name" value="PriA_3primeBD"/>
    <property type="match status" value="1"/>
</dbReference>
<evidence type="ECO:0000256" key="10">
    <source>
        <dbReference type="ARBA" id="ARBA00023235"/>
    </source>
</evidence>
<keyword evidence="2 12" id="KW-0235">DNA replication</keyword>
<evidence type="ECO:0000256" key="12">
    <source>
        <dbReference type="HAMAP-Rule" id="MF_00983"/>
    </source>
</evidence>
<dbReference type="Pfam" id="PF00271">
    <property type="entry name" value="Helicase_C"/>
    <property type="match status" value="1"/>
</dbReference>
<dbReference type="InterPro" id="IPR001650">
    <property type="entry name" value="Helicase_C-like"/>
</dbReference>
<dbReference type="InterPro" id="IPR041222">
    <property type="entry name" value="PriA_3primeBD"/>
</dbReference>
<dbReference type="GO" id="GO:0043138">
    <property type="term" value="F:3'-5' DNA helicase activity"/>
    <property type="evidence" value="ECO:0007669"/>
    <property type="project" value="UniProtKB-EC"/>
</dbReference>
<dbReference type="GO" id="GO:0006310">
    <property type="term" value="P:DNA recombination"/>
    <property type="evidence" value="ECO:0007669"/>
    <property type="project" value="InterPro"/>
</dbReference>
<keyword evidence="5 12" id="KW-0378">Hydrolase</keyword>